<dbReference type="AlphaFoldDB" id="A0A0C9UKM8"/>
<evidence type="ECO:0000313" key="2">
    <source>
        <dbReference type="EMBL" id="KIJ35389.1"/>
    </source>
</evidence>
<dbReference type="HOGENOM" id="CLU_1310789_0_0_1"/>
<dbReference type="EMBL" id="KN837189">
    <property type="protein sequence ID" value="KIJ35389.1"/>
    <property type="molecule type" value="Genomic_DNA"/>
</dbReference>
<organism evidence="2 3">
    <name type="scientific">Sphaerobolus stellatus (strain SS14)</name>
    <dbReference type="NCBI Taxonomy" id="990650"/>
    <lineage>
        <taxon>Eukaryota</taxon>
        <taxon>Fungi</taxon>
        <taxon>Dikarya</taxon>
        <taxon>Basidiomycota</taxon>
        <taxon>Agaricomycotina</taxon>
        <taxon>Agaricomycetes</taxon>
        <taxon>Phallomycetidae</taxon>
        <taxon>Geastrales</taxon>
        <taxon>Sphaerobolaceae</taxon>
        <taxon>Sphaerobolus</taxon>
    </lineage>
</organism>
<name>A0A0C9UKM8_SPHS4</name>
<feature type="region of interest" description="Disordered" evidence="1">
    <location>
        <begin position="1"/>
        <end position="20"/>
    </location>
</feature>
<accession>A0A0C9UKM8</accession>
<proteinExistence type="predicted"/>
<dbReference type="Proteomes" id="UP000054279">
    <property type="component" value="Unassembled WGS sequence"/>
</dbReference>
<gene>
    <name evidence="2" type="ORF">M422DRAFT_262351</name>
</gene>
<keyword evidence="3" id="KW-1185">Reference proteome</keyword>
<reference evidence="2 3" key="1">
    <citation type="submission" date="2014-06" db="EMBL/GenBank/DDBJ databases">
        <title>Evolutionary Origins and Diversification of the Mycorrhizal Mutualists.</title>
        <authorList>
            <consortium name="DOE Joint Genome Institute"/>
            <consortium name="Mycorrhizal Genomics Consortium"/>
            <person name="Kohler A."/>
            <person name="Kuo A."/>
            <person name="Nagy L.G."/>
            <person name="Floudas D."/>
            <person name="Copeland A."/>
            <person name="Barry K.W."/>
            <person name="Cichocki N."/>
            <person name="Veneault-Fourrey C."/>
            <person name="LaButti K."/>
            <person name="Lindquist E.A."/>
            <person name="Lipzen A."/>
            <person name="Lundell T."/>
            <person name="Morin E."/>
            <person name="Murat C."/>
            <person name="Riley R."/>
            <person name="Ohm R."/>
            <person name="Sun H."/>
            <person name="Tunlid A."/>
            <person name="Henrissat B."/>
            <person name="Grigoriev I.V."/>
            <person name="Hibbett D.S."/>
            <person name="Martin F."/>
        </authorList>
    </citation>
    <scope>NUCLEOTIDE SEQUENCE [LARGE SCALE GENOMIC DNA]</scope>
    <source>
        <strain evidence="2 3">SS14</strain>
    </source>
</reference>
<sequence>MKETTLDTATRTSSPSDPTAYLQASRTSQSILPFHPYAHLRLLTWDSTIWNVLVLSHLHLHLHLHHNDSSLIRHTRSSPSQQPLSDPIPTRSPFFSLPKPAFPSPLIPPSSPMASPPPTPKTKSNAVPNATSNRLMHLKLEDDEKTFVTSTTCTWCTHTRGRMSEPTGCPMTTSTRALLHLASVEAYLVMAKEVRRKLTANVGAKKKILN</sequence>
<evidence type="ECO:0000256" key="1">
    <source>
        <dbReference type="SAM" id="MobiDB-lite"/>
    </source>
</evidence>
<protein>
    <submittedName>
        <fullName evidence="2">Uncharacterized protein</fullName>
    </submittedName>
</protein>
<evidence type="ECO:0000313" key="3">
    <source>
        <dbReference type="Proteomes" id="UP000054279"/>
    </source>
</evidence>
<feature type="compositionally biased region" description="Pro residues" evidence="1">
    <location>
        <begin position="105"/>
        <end position="120"/>
    </location>
</feature>
<feature type="region of interest" description="Disordered" evidence="1">
    <location>
        <begin position="105"/>
        <end position="128"/>
    </location>
</feature>